<reference evidence="2 3" key="2">
    <citation type="submission" date="2018-11" db="EMBL/GenBank/DDBJ databases">
        <authorList>
            <consortium name="Pathogen Informatics"/>
        </authorList>
    </citation>
    <scope>NUCLEOTIDE SEQUENCE [LARGE SCALE GENOMIC DNA]</scope>
    <source>
        <strain evidence="2 3">NST_G2</strain>
    </source>
</reference>
<dbReference type="EMBL" id="UYSU01038214">
    <property type="protein sequence ID" value="VDL99982.1"/>
    <property type="molecule type" value="Genomic_DNA"/>
</dbReference>
<keyword evidence="3" id="KW-1185">Reference proteome</keyword>
<evidence type="ECO:0000313" key="4">
    <source>
        <dbReference type="WBParaSite" id="SSLN_0001411201-mRNA-1"/>
    </source>
</evidence>
<evidence type="ECO:0000256" key="1">
    <source>
        <dbReference type="SAM" id="Phobius"/>
    </source>
</evidence>
<evidence type="ECO:0000313" key="3">
    <source>
        <dbReference type="Proteomes" id="UP000275846"/>
    </source>
</evidence>
<keyword evidence="1" id="KW-0472">Membrane</keyword>
<dbReference type="Proteomes" id="UP000275846">
    <property type="component" value="Unassembled WGS sequence"/>
</dbReference>
<dbReference type="AlphaFoldDB" id="A0A183TAU9"/>
<keyword evidence="1" id="KW-1133">Transmembrane helix</keyword>
<sequence length="186" mass="20251">MRVRCDCDCDTHTPTHTHAGRQAGTHTAGIITILSKSRPSVLFYSLSVIVVVVVVLLLLCHRRRLDIDDARCRLPARACTRAVDLGVCARARSSNCYCLCGRRPPPDNVKPFPGWRRLAAARLQLLSETALSGSSNGSSSGSSSTNVVGNAVTYRAPRPAPTPLLLPGRPDFLLFLCCDRPLPWFI</sequence>
<organism evidence="4">
    <name type="scientific">Schistocephalus solidus</name>
    <name type="common">Tapeworm</name>
    <dbReference type="NCBI Taxonomy" id="70667"/>
    <lineage>
        <taxon>Eukaryota</taxon>
        <taxon>Metazoa</taxon>
        <taxon>Spiralia</taxon>
        <taxon>Lophotrochozoa</taxon>
        <taxon>Platyhelminthes</taxon>
        <taxon>Cestoda</taxon>
        <taxon>Eucestoda</taxon>
        <taxon>Diphyllobothriidea</taxon>
        <taxon>Diphyllobothriidae</taxon>
        <taxon>Schistocephalus</taxon>
    </lineage>
</organism>
<dbReference type="WBParaSite" id="SSLN_0001411201-mRNA-1">
    <property type="protein sequence ID" value="SSLN_0001411201-mRNA-1"/>
    <property type="gene ID" value="SSLN_0001411201"/>
</dbReference>
<proteinExistence type="predicted"/>
<name>A0A183TAU9_SCHSO</name>
<gene>
    <name evidence="2" type="ORF">SSLN_LOCUS13597</name>
</gene>
<protein>
    <submittedName>
        <fullName evidence="2 4">Uncharacterized protein</fullName>
    </submittedName>
</protein>
<feature type="transmembrane region" description="Helical" evidence="1">
    <location>
        <begin position="41"/>
        <end position="60"/>
    </location>
</feature>
<reference evidence="4" key="1">
    <citation type="submission" date="2016-06" db="UniProtKB">
        <authorList>
            <consortium name="WormBaseParasite"/>
        </authorList>
    </citation>
    <scope>IDENTIFICATION</scope>
</reference>
<accession>A0A183TAU9</accession>
<evidence type="ECO:0000313" key="2">
    <source>
        <dbReference type="EMBL" id="VDL99982.1"/>
    </source>
</evidence>
<keyword evidence="1" id="KW-0812">Transmembrane</keyword>